<protein>
    <submittedName>
        <fullName evidence="1">Uncharacterized protein</fullName>
    </submittedName>
</protein>
<reference evidence="2" key="1">
    <citation type="submission" date="2020-05" db="EMBL/GenBank/DDBJ databases">
        <title>Frigoriglobus tundricola gen. nov., sp. nov., a psychrotolerant cellulolytic planctomycete of the family Gemmataceae with two divergent copies of 16S rRNA gene.</title>
        <authorList>
            <person name="Kulichevskaya I.S."/>
            <person name="Ivanova A.A."/>
            <person name="Naumoff D.G."/>
            <person name="Beletsky A.V."/>
            <person name="Rijpstra W.I.C."/>
            <person name="Sinninghe Damste J.S."/>
            <person name="Mardanov A.V."/>
            <person name="Ravin N.V."/>
            <person name="Dedysh S.N."/>
        </authorList>
    </citation>
    <scope>NUCLEOTIDE SEQUENCE [LARGE SCALE GENOMIC DNA]</scope>
    <source>
        <strain evidence="2">PL17</strain>
    </source>
</reference>
<organism evidence="1 2">
    <name type="scientific">Frigoriglobus tundricola</name>
    <dbReference type="NCBI Taxonomy" id="2774151"/>
    <lineage>
        <taxon>Bacteria</taxon>
        <taxon>Pseudomonadati</taxon>
        <taxon>Planctomycetota</taxon>
        <taxon>Planctomycetia</taxon>
        <taxon>Gemmatales</taxon>
        <taxon>Gemmataceae</taxon>
        <taxon>Frigoriglobus</taxon>
    </lineage>
</organism>
<dbReference type="Proteomes" id="UP000503447">
    <property type="component" value="Chromosome"/>
</dbReference>
<proteinExistence type="predicted"/>
<dbReference type="RefSeq" id="WP_171473325.1">
    <property type="nucleotide sequence ID" value="NZ_CP053452.2"/>
</dbReference>
<evidence type="ECO:0000313" key="1">
    <source>
        <dbReference type="EMBL" id="QJW98073.1"/>
    </source>
</evidence>
<accession>A0A6M5YXZ9</accession>
<gene>
    <name evidence="1" type="ORF">FTUN_5653</name>
</gene>
<evidence type="ECO:0000313" key="2">
    <source>
        <dbReference type="Proteomes" id="UP000503447"/>
    </source>
</evidence>
<keyword evidence="2" id="KW-1185">Reference proteome</keyword>
<dbReference type="KEGG" id="ftj:FTUN_5653"/>
<dbReference type="EMBL" id="CP053452">
    <property type="protein sequence ID" value="QJW98073.1"/>
    <property type="molecule type" value="Genomic_DNA"/>
</dbReference>
<dbReference type="AlphaFoldDB" id="A0A6M5YXZ9"/>
<name>A0A6M5YXZ9_9BACT</name>
<sequence length="371" mass="42416">MGLLRGRGLHRWLVPYLLSGARRRAPAPGEPVHLLLAVCDHYEPKRGGVPMDKARARVRQWVDEYPRLFGRFRDADGRPPRHTFFYPEDEYEPDLVDMVADLCRHKSGQSFGEVEVHLHHDNDTADHLRRTLLAFKKTLAERHGLLSRDKETGEIVYGFIHGNWALDNSRSDGRCCGVNNELDVLRETGCYADFTLPSAPSETQTRKINSVYWAVDDPLRPKSHNTGTDLGTAPRPDGGLLMIQGPLVLDWSRKKWGVFPRVENACLQKSQPPGPQRIANWLRARVVVPTKPHWYFVKLHTHGVNEPNQEVLLGEPMVRFHELLADRARRDPLFRFHYVTAREMANIALAAERNLDVSIQDARSLRYAPLD</sequence>